<accession>A0ABN9HEA3</accession>
<gene>
    <name evidence="2" type="ORF">SPARVUS_LOCUS15735968</name>
</gene>
<dbReference type="Proteomes" id="UP001162483">
    <property type="component" value="Unassembled WGS sequence"/>
</dbReference>
<feature type="region of interest" description="Disordered" evidence="1">
    <location>
        <begin position="15"/>
        <end position="41"/>
    </location>
</feature>
<name>A0ABN9HEA3_9NEOB</name>
<reference evidence="2" key="1">
    <citation type="submission" date="2023-05" db="EMBL/GenBank/DDBJ databases">
        <authorList>
            <person name="Stuckert A."/>
        </authorList>
    </citation>
    <scope>NUCLEOTIDE SEQUENCE</scope>
</reference>
<protein>
    <submittedName>
        <fullName evidence="2">Uncharacterized protein</fullName>
    </submittedName>
</protein>
<evidence type="ECO:0000256" key="1">
    <source>
        <dbReference type="SAM" id="MobiDB-lite"/>
    </source>
</evidence>
<proteinExistence type="predicted"/>
<dbReference type="EMBL" id="CATNWA010020528">
    <property type="protein sequence ID" value="CAI9618786.1"/>
    <property type="molecule type" value="Genomic_DNA"/>
</dbReference>
<comment type="caution">
    <text evidence="2">The sequence shown here is derived from an EMBL/GenBank/DDBJ whole genome shotgun (WGS) entry which is preliminary data.</text>
</comment>
<organism evidence="2 3">
    <name type="scientific">Staurois parvus</name>
    <dbReference type="NCBI Taxonomy" id="386267"/>
    <lineage>
        <taxon>Eukaryota</taxon>
        <taxon>Metazoa</taxon>
        <taxon>Chordata</taxon>
        <taxon>Craniata</taxon>
        <taxon>Vertebrata</taxon>
        <taxon>Euteleostomi</taxon>
        <taxon>Amphibia</taxon>
        <taxon>Batrachia</taxon>
        <taxon>Anura</taxon>
        <taxon>Neobatrachia</taxon>
        <taxon>Ranoidea</taxon>
        <taxon>Ranidae</taxon>
        <taxon>Staurois</taxon>
    </lineage>
</organism>
<evidence type="ECO:0000313" key="3">
    <source>
        <dbReference type="Proteomes" id="UP001162483"/>
    </source>
</evidence>
<sequence length="87" mass="9647">GVVYPNAELCKEGHSGKVFQRSSKRPSYKNERSKGNGPKLNEGVVKEFDATIKEPMSVTKGFKNISPVKVNEAKRGGLEEFEEHVVI</sequence>
<keyword evidence="3" id="KW-1185">Reference proteome</keyword>
<feature type="non-terminal residue" evidence="2">
    <location>
        <position position="1"/>
    </location>
</feature>
<evidence type="ECO:0000313" key="2">
    <source>
        <dbReference type="EMBL" id="CAI9618786.1"/>
    </source>
</evidence>